<dbReference type="EMBL" id="REGN01005119">
    <property type="protein sequence ID" value="RNA14714.1"/>
    <property type="molecule type" value="Genomic_DNA"/>
</dbReference>
<comment type="caution">
    <text evidence="1">The sequence shown here is derived from an EMBL/GenBank/DDBJ whole genome shotgun (WGS) entry which is preliminary data.</text>
</comment>
<name>A0A3M7QUD7_BRAPC</name>
<sequence length="63" mass="7303">MNLFDKNWPFFNLISLGRAVDSSIIFTCSLQIVIYIEEKKTVIDTNSTVVLLKKETKNKRSNH</sequence>
<keyword evidence="2" id="KW-1185">Reference proteome</keyword>
<protein>
    <submittedName>
        <fullName evidence="1">Uncharacterized protein</fullName>
    </submittedName>
</protein>
<dbReference type="Proteomes" id="UP000276133">
    <property type="component" value="Unassembled WGS sequence"/>
</dbReference>
<accession>A0A3M7QUD7</accession>
<evidence type="ECO:0000313" key="1">
    <source>
        <dbReference type="EMBL" id="RNA14714.1"/>
    </source>
</evidence>
<reference evidence="1 2" key="1">
    <citation type="journal article" date="2018" name="Sci. Rep.">
        <title>Genomic signatures of local adaptation to the degree of environmental predictability in rotifers.</title>
        <authorList>
            <person name="Franch-Gras L."/>
            <person name="Hahn C."/>
            <person name="Garcia-Roger E.M."/>
            <person name="Carmona M.J."/>
            <person name="Serra M."/>
            <person name="Gomez A."/>
        </authorList>
    </citation>
    <scope>NUCLEOTIDE SEQUENCE [LARGE SCALE GENOMIC DNA]</scope>
    <source>
        <strain evidence="1">HYR1</strain>
    </source>
</reference>
<evidence type="ECO:0000313" key="2">
    <source>
        <dbReference type="Proteomes" id="UP000276133"/>
    </source>
</evidence>
<gene>
    <name evidence="1" type="ORF">BpHYR1_030452</name>
</gene>
<dbReference type="AlphaFoldDB" id="A0A3M7QUD7"/>
<organism evidence="1 2">
    <name type="scientific">Brachionus plicatilis</name>
    <name type="common">Marine rotifer</name>
    <name type="synonym">Brachionus muelleri</name>
    <dbReference type="NCBI Taxonomy" id="10195"/>
    <lineage>
        <taxon>Eukaryota</taxon>
        <taxon>Metazoa</taxon>
        <taxon>Spiralia</taxon>
        <taxon>Gnathifera</taxon>
        <taxon>Rotifera</taxon>
        <taxon>Eurotatoria</taxon>
        <taxon>Monogononta</taxon>
        <taxon>Pseudotrocha</taxon>
        <taxon>Ploima</taxon>
        <taxon>Brachionidae</taxon>
        <taxon>Brachionus</taxon>
    </lineage>
</organism>
<proteinExistence type="predicted"/>